<dbReference type="AlphaFoldDB" id="A0A2A9NUV5"/>
<evidence type="ECO:0000256" key="1">
    <source>
        <dbReference type="SAM" id="MobiDB-lite"/>
    </source>
</evidence>
<accession>A0A2A9NUV5</accession>
<feature type="region of interest" description="Disordered" evidence="1">
    <location>
        <begin position="59"/>
        <end position="90"/>
    </location>
</feature>
<name>A0A2A9NUV5_9AGAR</name>
<evidence type="ECO:0000313" key="3">
    <source>
        <dbReference type="Proteomes" id="UP000242287"/>
    </source>
</evidence>
<proteinExistence type="predicted"/>
<gene>
    <name evidence="2" type="ORF">AMATHDRAFT_3098</name>
</gene>
<dbReference type="InterPro" id="IPR051888">
    <property type="entry name" value="UPF0148_domain"/>
</dbReference>
<dbReference type="InterPro" id="IPR009563">
    <property type="entry name" value="SSSCA1"/>
</dbReference>
<dbReference type="PANTHER" id="PTHR16537:SF1">
    <property type="entry name" value="PROTEIN ZNRD2"/>
    <property type="match status" value="1"/>
</dbReference>
<reference evidence="2 3" key="1">
    <citation type="submission" date="2014-02" db="EMBL/GenBank/DDBJ databases">
        <title>Transposable element dynamics among asymbiotic and ectomycorrhizal Amanita fungi.</title>
        <authorList>
            <consortium name="DOE Joint Genome Institute"/>
            <person name="Hess J."/>
            <person name="Skrede I."/>
            <person name="Wolfe B."/>
            <person name="LaButti K."/>
            <person name="Ohm R.A."/>
            <person name="Grigoriev I.V."/>
            <person name="Pringle A."/>
        </authorList>
    </citation>
    <scope>NUCLEOTIDE SEQUENCE [LARGE SCALE GENOMIC DNA]</scope>
    <source>
        <strain evidence="2 3">SKay4041</strain>
    </source>
</reference>
<evidence type="ECO:0000313" key="2">
    <source>
        <dbReference type="EMBL" id="PFH51442.1"/>
    </source>
</evidence>
<keyword evidence="3" id="KW-1185">Reference proteome</keyword>
<dbReference type="Pfam" id="PF06677">
    <property type="entry name" value="Auto_anti-p27"/>
    <property type="match status" value="2"/>
</dbReference>
<dbReference type="STRING" id="703135.A0A2A9NUV5"/>
<protein>
    <submittedName>
        <fullName evidence="2">Uncharacterized protein</fullName>
    </submittedName>
</protein>
<dbReference type="PANTHER" id="PTHR16537">
    <property type="entry name" value="SJOEGREN SYNDROME/SCLERODERMA AUTOANTIGEN 1"/>
    <property type="match status" value="1"/>
</dbReference>
<dbReference type="Proteomes" id="UP000242287">
    <property type="component" value="Unassembled WGS sequence"/>
</dbReference>
<dbReference type="OrthoDB" id="28939at2759"/>
<dbReference type="EMBL" id="KZ301988">
    <property type="protein sequence ID" value="PFH51442.1"/>
    <property type="molecule type" value="Genomic_DNA"/>
</dbReference>
<organism evidence="2 3">
    <name type="scientific">Amanita thiersii Skay4041</name>
    <dbReference type="NCBI Taxonomy" id="703135"/>
    <lineage>
        <taxon>Eukaryota</taxon>
        <taxon>Fungi</taxon>
        <taxon>Dikarya</taxon>
        <taxon>Basidiomycota</taxon>
        <taxon>Agaricomycotina</taxon>
        <taxon>Agaricomycetes</taxon>
        <taxon>Agaricomycetidae</taxon>
        <taxon>Agaricales</taxon>
        <taxon>Pluteineae</taxon>
        <taxon>Amanitaceae</taxon>
        <taxon>Amanita</taxon>
    </lineage>
</organism>
<sequence length="303" mass="33211">MSTILDAPQKLGEYMLKGWVLTDLSCASPSCHLPLMRSPPFIQPQVHFCVNCDAKPQQNSNISSATSDHSKSSRSSTPPTEMSIRPESPLLEPFVETEEFRLRREQLDRASQEIGNRLLKGWTMLSDECPNVDCYGVPLVRPPKPGGEKDPRKECVICGGIYISETDWAGRQRLTLNAPNLPTGNTSIQLKKVSTPESHTVQIKNDIAVRNPREAPPPPTEHSYDAASIVQTLQETSQALQNTLGTLTSRLSVLSAPNLPVDPSSISATADAVSKVARALSDVKQLHWSELQAHTLRMTPDGT</sequence>